<evidence type="ECO:0000313" key="2">
    <source>
        <dbReference type="Proteomes" id="UP000234327"/>
    </source>
</evidence>
<sequence>MLTVYSYPEVPKSRTTISEAATVHRPQFEIAGQIVYDTASGLLVHLDEAAGDE</sequence>
<dbReference type="Proteomes" id="UP000234327">
    <property type="component" value="Unassembled WGS sequence"/>
</dbReference>
<proteinExistence type="predicted"/>
<protein>
    <submittedName>
        <fullName evidence="1">Uncharacterized protein</fullName>
    </submittedName>
</protein>
<gene>
    <name evidence="1" type="ORF">BAURA63_03611</name>
</gene>
<evidence type="ECO:0000313" key="1">
    <source>
        <dbReference type="EMBL" id="SMY02054.1"/>
    </source>
</evidence>
<dbReference type="AlphaFoldDB" id="A0A2H1KR98"/>
<reference evidence="1 2" key="1">
    <citation type="submission" date="2017-03" db="EMBL/GenBank/DDBJ databases">
        <authorList>
            <person name="Afonso C.L."/>
            <person name="Miller P.J."/>
            <person name="Scott M.A."/>
            <person name="Spackman E."/>
            <person name="Goraichik I."/>
            <person name="Dimitrov K.M."/>
            <person name="Suarez D.L."/>
            <person name="Swayne D.E."/>
        </authorList>
    </citation>
    <scope>NUCLEOTIDE SEQUENCE [LARGE SCALE GENOMIC DNA]</scope>
    <source>
        <strain evidence="2">6(3)</strain>
    </source>
</reference>
<name>A0A2H1KR98_BREAU</name>
<dbReference type="EMBL" id="FXYZ01000030">
    <property type="protein sequence ID" value="SMY02054.1"/>
    <property type="molecule type" value="Genomic_DNA"/>
</dbReference>
<organism evidence="1 2">
    <name type="scientific">Brevibacterium aurantiacum</name>
    <dbReference type="NCBI Taxonomy" id="273384"/>
    <lineage>
        <taxon>Bacteria</taxon>
        <taxon>Bacillati</taxon>
        <taxon>Actinomycetota</taxon>
        <taxon>Actinomycetes</taxon>
        <taxon>Micrococcales</taxon>
        <taxon>Brevibacteriaceae</taxon>
        <taxon>Brevibacterium</taxon>
    </lineage>
</organism>
<accession>A0A2H1KR98</accession>